<comment type="caution">
    <text evidence="2">The sequence shown here is derived from an EMBL/GenBank/DDBJ whole genome shotgun (WGS) entry which is preliminary data.</text>
</comment>
<dbReference type="InterPro" id="IPR017896">
    <property type="entry name" value="4Fe4S_Fe-S-bd"/>
</dbReference>
<dbReference type="Gene3D" id="3.30.70.20">
    <property type="match status" value="1"/>
</dbReference>
<accession>A0A0F9EU20</accession>
<protein>
    <recommendedName>
        <fullName evidence="1">4Fe-4S ferredoxin-type domain-containing protein</fullName>
    </recommendedName>
</protein>
<dbReference type="EMBL" id="LAZR01023696">
    <property type="protein sequence ID" value="KKL77628.1"/>
    <property type="molecule type" value="Genomic_DNA"/>
</dbReference>
<dbReference type="AlphaFoldDB" id="A0A0F9EU20"/>
<organism evidence="2">
    <name type="scientific">marine sediment metagenome</name>
    <dbReference type="NCBI Taxonomy" id="412755"/>
    <lineage>
        <taxon>unclassified sequences</taxon>
        <taxon>metagenomes</taxon>
        <taxon>ecological metagenomes</taxon>
    </lineage>
</organism>
<feature type="domain" description="4Fe-4S ferredoxin-type" evidence="1">
    <location>
        <begin position="55"/>
        <end position="86"/>
    </location>
</feature>
<sequence length="122" mass="13780">MTEIKPKKTVLKDVKIFKDLEEEIIKTNKCCACGACVAHCSSQNFDVIKMEGYTPRFISDANVDKCKECGICYYICPQTNPLMKQLNEEYKIKDEIGFIKDVVAAKTTDEKIREMGQDGGLV</sequence>
<dbReference type="PROSITE" id="PS00198">
    <property type="entry name" value="4FE4S_FER_1"/>
    <property type="match status" value="1"/>
</dbReference>
<reference evidence="2" key="1">
    <citation type="journal article" date="2015" name="Nature">
        <title>Complex archaea that bridge the gap between prokaryotes and eukaryotes.</title>
        <authorList>
            <person name="Spang A."/>
            <person name="Saw J.H."/>
            <person name="Jorgensen S.L."/>
            <person name="Zaremba-Niedzwiedzka K."/>
            <person name="Martijn J."/>
            <person name="Lind A.E."/>
            <person name="van Eijk R."/>
            <person name="Schleper C."/>
            <person name="Guy L."/>
            <person name="Ettema T.J."/>
        </authorList>
    </citation>
    <scope>NUCLEOTIDE SEQUENCE</scope>
</reference>
<dbReference type="PROSITE" id="PS51379">
    <property type="entry name" value="4FE4S_FER_2"/>
    <property type="match status" value="2"/>
</dbReference>
<feature type="domain" description="4Fe-4S ferredoxin-type" evidence="1">
    <location>
        <begin position="21"/>
        <end position="50"/>
    </location>
</feature>
<name>A0A0F9EU20_9ZZZZ</name>
<proteinExistence type="predicted"/>
<evidence type="ECO:0000259" key="1">
    <source>
        <dbReference type="PROSITE" id="PS51379"/>
    </source>
</evidence>
<dbReference type="SUPFAM" id="SSF46548">
    <property type="entry name" value="alpha-helical ferredoxin"/>
    <property type="match status" value="1"/>
</dbReference>
<dbReference type="InterPro" id="IPR017900">
    <property type="entry name" value="4Fe4S_Fe_S_CS"/>
</dbReference>
<gene>
    <name evidence="2" type="ORF">LCGC14_2032970</name>
</gene>
<evidence type="ECO:0000313" key="2">
    <source>
        <dbReference type="EMBL" id="KKL77628.1"/>
    </source>
</evidence>
<feature type="non-terminal residue" evidence="2">
    <location>
        <position position="122"/>
    </location>
</feature>